<dbReference type="EMBL" id="JAJEQE010000034">
    <property type="protein sequence ID" value="MCC2149583.1"/>
    <property type="molecule type" value="Genomic_DNA"/>
</dbReference>
<evidence type="ECO:0000256" key="3">
    <source>
        <dbReference type="ARBA" id="ARBA00023163"/>
    </source>
</evidence>
<evidence type="ECO:0000256" key="1">
    <source>
        <dbReference type="ARBA" id="ARBA00023015"/>
    </source>
</evidence>
<protein>
    <submittedName>
        <fullName evidence="6">Crp/Fnr family transcriptional regulator</fullName>
    </submittedName>
</protein>
<dbReference type="Pfam" id="PF00027">
    <property type="entry name" value="cNMP_binding"/>
    <property type="match status" value="1"/>
</dbReference>
<dbReference type="PANTHER" id="PTHR24567">
    <property type="entry name" value="CRP FAMILY TRANSCRIPTIONAL REGULATORY PROTEIN"/>
    <property type="match status" value="1"/>
</dbReference>
<dbReference type="CDD" id="cd00038">
    <property type="entry name" value="CAP_ED"/>
    <property type="match status" value="1"/>
</dbReference>
<dbReference type="SUPFAM" id="SSF51206">
    <property type="entry name" value="cAMP-binding domain-like"/>
    <property type="match status" value="1"/>
</dbReference>
<dbReference type="InterPro" id="IPR000595">
    <property type="entry name" value="cNMP-bd_dom"/>
</dbReference>
<evidence type="ECO:0000313" key="6">
    <source>
        <dbReference type="EMBL" id="MCC2149583.1"/>
    </source>
</evidence>
<dbReference type="Gene3D" id="2.60.120.10">
    <property type="entry name" value="Jelly Rolls"/>
    <property type="match status" value="1"/>
</dbReference>
<dbReference type="Pfam" id="PF13545">
    <property type="entry name" value="HTH_Crp_2"/>
    <property type="match status" value="1"/>
</dbReference>
<evidence type="ECO:0000313" key="7">
    <source>
        <dbReference type="Proteomes" id="UP001299235"/>
    </source>
</evidence>
<dbReference type="RefSeq" id="WP_248835602.1">
    <property type="nucleotide sequence ID" value="NZ_JAJEQE010000034.1"/>
</dbReference>
<proteinExistence type="predicted"/>
<reference evidence="6 7" key="1">
    <citation type="submission" date="2021-10" db="EMBL/GenBank/DDBJ databases">
        <title>Anaerobic single-cell dispensing facilitates the cultivation of human gut bacteria.</title>
        <authorList>
            <person name="Afrizal A."/>
        </authorList>
    </citation>
    <scope>NUCLEOTIDE SEQUENCE [LARGE SCALE GENOMIC DNA]</scope>
    <source>
        <strain evidence="6 7">CLA-AA-H246</strain>
    </source>
</reference>
<accession>A0ABS8EXM7</accession>
<feature type="domain" description="Cyclic nucleotide-binding" evidence="4">
    <location>
        <begin position="8"/>
        <end position="111"/>
    </location>
</feature>
<dbReference type="SMART" id="SM00100">
    <property type="entry name" value="cNMP"/>
    <property type="match status" value="1"/>
</dbReference>
<evidence type="ECO:0000256" key="2">
    <source>
        <dbReference type="ARBA" id="ARBA00023125"/>
    </source>
</evidence>
<keyword evidence="3" id="KW-0804">Transcription</keyword>
<dbReference type="InterPro" id="IPR050397">
    <property type="entry name" value="Env_Response_Regulators"/>
</dbReference>
<dbReference type="InterPro" id="IPR036390">
    <property type="entry name" value="WH_DNA-bd_sf"/>
</dbReference>
<keyword evidence="2" id="KW-0238">DNA-binding</keyword>
<name>A0ABS8EXM7_9FIRM</name>
<comment type="caution">
    <text evidence="6">The sequence shown here is derived from an EMBL/GenBank/DDBJ whole genome shotgun (WGS) entry which is preliminary data.</text>
</comment>
<organism evidence="6 7">
    <name type="scientific">Hominisplanchenecus faecis</name>
    <dbReference type="NCBI Taxonomy" id="2885351"/>
    <lineage>
        <taxon>Bacteria</taxon>
        <taxon>Bacillati</taxon>
        <taxon>Bacillota</taxon>
        <taxon>Clostridia</taxon>
        <taxon>Lachnospirales</taxon>
        <taxon>Lachnospiraceae</taxon>
        <taxon>Hominisplanchenecus</taxon>
    </lineage>
</organism>
<dbReference type="PROSITE" id="PS50042">
    <property type="entry name" value="CNMP_BINDING_3"/>
    <property type="match status" value="1"/>
</dbReference>
<keyword evidence="7" id="KW-1185">Reference proteome</keyword>
<sequence>MNFLELPLFQSLSDQELEQMKTSGCLRTASYKKNDIIFSTGSTVSEIGNVLSGSVNVENIDFWGNKSILGNMNEGHIFAETYALCREPMMVDAVAASNCEILFLNLKVLQEKNCTSSWYSKIQRSLLAMCSRKNLMLSERIFCTSSKTVRSRLLTYLSAQSRKHGNHRFQIPFDRQQMADYLNLDRSALSKELSRMKKEGILDFHKNEFVLKNEML</sequence>
<dbReference type="SUPFAM" id="SSF46785">
    <property type="entry name" value="Winged helix' DNA-binding domain"/>
    <property type="match status" value="1"/>
</dbReference>
<dbReference type="PANTHER" id="PTHR24567:SF58">
    <property type="entry name" value="CYCLIC AMP-BINDING REGULATORY PROTEIN"/>
    <property type="match status" value="1"/>
</dbReference>
<evidence type="ECO:0000259" key="5">
    <source>
        <dbReference type="PROSITE" id="PS51063"/>
    </source>
</evidence>
<dbReference type="PROSITE" id="PS51063">
    <property type="entry name" value="HTH_CRP_2"/>
    <property type="match status" value="1"/>
</dbReference>
<dbReference type="Proteomes" id="UP001299235">
    <property type="component" value="Unassembled WGS sequence"/>
</dbReference>
<gene>
    <name evidence="6" type="ORF">LKD42_09995</name>
</gene>
<evidence type="ECO:0000259" key="4">
    <source>
        <dbReference type="PROSITE" id="PS50042"/>
    </source>
</evidence>
<dbReference type="InterPro" id="IPR014710">
    <property type="entry name" value="RmlC-like_jellyroll"/>
</dbReference>
<feature type="domain" description="HTH crp-type" evidence="5">
    <location>
        <begin position="147"/>
        <end position="215"/>
    </location>
</feature>
<keyword evidence="1" id="KW-0805">Transcription regulation</keyword>
<dbReference type="InterPro" id="IPR012318">
    <property type="entry name" value="HTH_CRP"/>
</dbReference>
<dbReference type="InterPro" id="IPR018490">
    <property type="entry name" value="cNMP-bd_dom_sf"/>
</dbReference>